<comment type="similarity">
    <text evidence="1 2">Belongs to the small heat shock protein (HSP20) family.</text>
</comment>
<dbReference type="PANTHER" id="PTHR11527">
    <property type="entry name" value="HEAT-SHOCK PROTEIN 20 FAMILY MEMBER"/>
    <property type="match status" value="1"/>
</dbReference>
<protein>
    <submittedName>
        <fullName evidence="5">Heat shock protein Hsp20</fullName>
    </submittedName>
</protein>
<dbReference type="Gene3D" id="2.60.40.790">
    <property type="match status" value="1"/>
</dbReference>
<dbReference type="RefSeq" id="WP_076607991.1">
    <property type="nucleotide sequence ID" value="NZ_FTNR01000002.1"/>
</dbReference>
<accession>A0A1N7DJI8</accession>
<evidence type="ECO:0000259" key="4">
    <source>
        <dbReference type="PROSITE" id="PS01031"/>
    </source>
</evidence>
<evidence type="ECO:0000256" key="2">
    <source>
        <dbReference type="RuleBase" id="RU003616"/>
    </source>
</evidence>
<evidence type="ECO:0000256" key="1">
    <source>
        <dbReference type="PROSITE-ProRule" id="PRU00285"/>
    </source>
</evidence>
<dbReference type="CDD" id="cd06464">
    <property type="entry name" value="ACD_sHsps-like"/>
    <property type="match status" value="1"/>
</dbReference>
<dbReference type="EMBL" id="FTNR01000002">
    <property type="protein sequence ID" value="SIR76029.1"/>
    <property type="molecule type" value="Genomic_DNA"/>
</dbReference>
<dbReference type="STRING" id="308853.SAMN05421752_102304"/>
<dbReference type="SUPFAM" id="SSF49764">
    <property type="entry name" value="HSP20-like chaperones"/>
    <property type="match status" value="1"/>
</dbReference>
<sequence>MSTDNNPFRALEKQFERLQQQLEESLEMWDIDQFGQSQAAITTMGIDLADHGETFVLTADVPGFEKDDIEIRLSGDTIHITAAREEETTDEDEEFYIKSERSRQSMSRSVRLPDPVDEDAVEARYRNGVLTVMLPKREPDSLEGQQIDIE</sequence>
<gene>
    <name evidence="5" type="ORF">SAMN05421752_102304</name>
</gene>
<evidence type="ECO:0000256" key="3">
    <source>
        <dbReference type="SAM" id="MobiDB-lite"/>
    </source>
</evidence>
<dbReference type="InterPro" id="IPR031107">
    <property type="entry name" value="Small_HSP"/>
</dbReference>
<organism evidence="5 6">
    <name type="scientific">Natronorubrum thiooxidans</name>
    <dbReference type="NCBI Taxonomy" id="308853"/>
    <lineage>
        <taxon>Archaea</taxon>
        <taxon>Methanobacteriati</taxon>
        <taxon>Methanobacteriota</taxon>
        <taxon>Stenosarchaea group</taxon>
        <taxon>Halobacteria</taxon>
        <taxon>Halobacteriales</taxon>
        <taxon>Natrialbaceae</taxon>
        <taxon>Natronorubrum</taxon>
    </lineage>
</organism>
<feature type="domain" description="SHSP" evidence="4">
    <location>
        <begin position="37"/>
        <end position="150"/>
    </location>
</feature>
<keyword evidence="5" id="KW-0346">Stress response</keyword>
<name>A0A1N7DJI8_9EURY</name>
<feature type="region of interest" description="Disordered" evidence="3">
    <location>
        <begin position="85"/>
        <end position="114"/>
    </location>
</feature>
<keyword evidence="6" id="KW-1185">Reference proteome</keyword>
<evidence type="ECO:0000313" key="6">
    <source>
        <dbReference type="Proteomes" id="UP000185936"/>
    </source>
</evidence>
<dbReference type="InterPro" id="IPR008978">
    <property type="entry name" value="HSP20-like_chaperone"/>
</dbReference>
<dbReference type="Pfam" id="PF00011">
    <property type="entry name" value="HSP20"/>
    <property type="match status" value="1"/>
</dbReference>
<dbReference type="InterPro" id="IPR002068">
    <property type="entry name" value="A-crystallin/Hsp20_dom"/>
</dbReference>
<dbReference type="OrthoDB" id="198277at2157"/>
<dbReference type="AlphaFoldDB" id="A0A1N7DJI8"/>
<evidence type="ECO:0000313" key="5">
    <source>
        <dbReference type="EMBL" id="SIR76029.1"/>
    </source>
</evidence>
<proteinExistence type="inferred from homology"/>
<dbReference type="Proteomes" id="UP000185936">
    <property type="component" value="Unassembled WGS sequence"/>
</dbReference>
<reference evidence="6" key="1">
    <citation type="submission" date="2017-01" db="EMBL/GenBank/DDBJ databases">
        <authorList>
            <person name="Varghese N."/>
            <person name="Submissions S."/>
        </authorList>
    </citation>
    <scope>NUCLEOTIDE SEQUENCE [LARGE SCALE GENOMIC DNA]</scope>
    <source>
        <strain evidence="6">type strain: HArc-</strain>
    </source>
</reference>
<dbReference type="PROSITE" id="PS01031">
    <property type="entry name" value="SHSP"/>
    <property type="match status" value="1"/>
</dbReference>